<reference evidence="2 3" key="1">
    <citation type="submission" date="2020-06" db="EMBL/GenBank/DDBJ databases">
        <authorList>
            <person name="Chanama M."/>
        </authorList>
    </citation>
    <scope>NUCLEOTIDE SEQUENCE [LARGE SCALE GENOMIC DNA]</scope>
    <source>
        <strain evidence="2 3">TBRC6557</strain>
    </source>
</reference>
<feature type="compositionally biased region" description="Basic and acidic residues" evidence="1">
    <location>
        <begin position="39"/>
        <end position="50"/>
    </location>
</feature>
<keyword evidence="3" id="KW-1185">Reference proteome</keyword>
<sequence length="50" mass="5493">MLVGRRSLVHAEEAADLPQRRREKTRGLSDGAENAAPEDAPRQAARDPAR</sequence>
<dbReference type="Proteomes" id="UP000546126">
    <property type="component" value="Unassembled WGS sequence"/>
</dbReference>
<evidence type="ECO:0000313" key="3">
    <source>
        <dbReference type="Proteomes" id="UP000546126"/>
    </source>
</evidence>
<accession>A0A7Y6M9K4</accession>
<dbReference type="AlphaFoldDB" id="A0A7Y6M9K4"/>
<gene>
    <name evidence="2" type="ORF">HT134_01830</name>
</gene>
<organism evidence="2 3">
    <name type="scientific">Nonomuraea rhodomycinica</name>
    <dbReference type="NCBI Taxonomy" id="1712872"/>
    <lineage>
        <taxon>Bacteria</taxon>
        <taxon>Bacillati</taxon>
        <taxon>Actinomycetota</taxon>
        <taxon>Actinomycetes</taxon>
        <taxon>Streptosporangiales</taxon>
        <taxon>Streptosporangiaceae</taxon>
        <taxon>Nonomuraea</taxon>
    </lineage>
</organism>
<evidence type="ECO:0000313" key="2">
    <source>
        <dbReference type="EMBL" id="NUW38870.1"/>
    </source>
</evidence>
<dbReference type="EMBL" id="JABWGO010000001">
    <property type="protein sequence ID" value="NUW38870.1"/>
    <property type="molecule type" value="Genomic_DNA"/>
</dbReference>
<feature type="region of interest" description="Disordered" evidence="1">
    <location>
        <begin position="1"/>
        <end position="50"/>
    </location>
</feature>
<dbReference type="RefSeq" id="WP_175598492.1">
    <property type="nucleotide sequence ID" value="NZ_JABWGO010000001.1"/>
</dbReference>
<protein>
    <submittedName>
        <fullName evidence="2">Uncharacterized protein</fullName>
    </submittedName>
</protein>
<evidence type="ECO:0000256" key="1">
    <source>
        <dbReference type="SAM" id="MobiDB-lite"/>
    </source>
</evidence>
<proteinExistence type="predicted"/>
<comment type="caution">
    <text evidence="2">The sequence shown here is derived from an EMBL/GenBank/DDBJ whole genome shotgun (WGS) entry which is preliminary data.</text>
</comment>
<name>A0A7Y6M9K4_9ACTN</name>